<accession>A0A519BIF2</accession>
<evidence type="ECO:0000313" key="5">
    <source>
        <dbReference type="Proteomes" id="UP000316562"/>
    </source>
</evidence>
<dbReference type="InterPro" id="IPR036013">
    <property type="entry name" value="Band_7/SPFH_dom_sf"/>
</dbReference>
<dbReference type="GO" id="GO:0005886">
    <property type="term" value="C:plasma membrane"/>
    <property type="evidence" value="ECO:0007669"/>
    <property type="project" value="InterPro"/>
</dbReference>
<comment type="caution">
    <text evidence="4">The sequence shown here is derived from an EMBL/GenBank/DDBJ whole genome shotgun (WGS) entry which is preliminary data.</text>
</comment>
<evidence type="ECO:0000256" key="1">
    <source>
        <dbReference type="ARBA" id="ARBA00008164"/>
    </source>
</evidence>
<feature type="domain" description="Band 7" evidence="3">
    <location>
        <begin position="22"/>
        <end position="179"/>
    </location>
</feature>
<comment type="similarity">
    <text evidence="1">Belongs to the band 7/mec-2 family.</text>
</comment>
<proteinExistence type="inferred from homology"/>
<dbReference type="CDD" id="cd08826">
    <property type="entry name" value="SPFH_eoslipins_u1"/>
    <property type="match status" value="1"/>
</dbReference>
<dbReference type="GO" id="GO:0098552">
    <property type="term" value="C:side of membrane"/>
    <property type="evidence" value="ECO:0007669"/>
    <property type="project" value="UniProtKB-ARBA"/>
</dbReference>
<sequence>MQGFGVLFISVIIIVAIMIILYAVRIITEYDRAVIFRLGRAIAVKGPGIILLWPVIDRMIRVSLRILTFEVPSQDVITKDNVTLKISAVVYFKIVDPLNAVVQVADYYNAISQLAQTTLRSICGEAELDKLLAEREKINAEMQDILDKHTGPWGIKITIVELKQIDMPQDMQRAMARQAEAERDRRAKIINADGEFQAAQRLSDAAKIIAENPMALQLRYLQTLNEISSTNNTTMIMPIPLDIIREVGRSFSSGNSSNDANNTVNAGVK</sequence>
<keyword evidence="2" id="KW-0472">Membrane</keyword>
<dbReference type="Proteomes" id="UP000316562">
    <property type="component" value="Unassembled WGS sequence"/>
</dbReference>
<evidence type="ECO:0000259" key="3">
    <source>
        <dbReference type="SMART" id="SM00244"/>
    </source>
</evidence>
<dbReference type="FunFam" id="3.30.479.30:FF:000004">
    <property type="entry name" value="Putative membrane protease family, stomatin"/>
    <property type="match status" value="1"/>
</dbReference>
<dbReference type="Gene3D" id="3.30.479.30">
    <property type="entry name" value="Band 7 domain"/>
    <property type="match status" value="1"/>
</dbReference>
<dbReference type="InterPro" id="IPR043202">
    <property type="entry name" value="Band-7_stomatin-like"/>
</dbReference>
<organism evidence="4 5">
    <name type="scientific">Acididesulfobacter guangdongensis</name>
    <dbReference type="NCBI Taxonomy" id="2597225"/>
    <lineage>
        <taxon>Bacteria</taxon>
        <taxon>Deltaproteobacteria</taxon>
        <taxon>Candidatus Acidulodesulfobacterales</taxon>
        <taxon>Candidatus Acididesulfobacter</taxon>
    </lineage>
</organism>
<dbReference type="InterPro" id="IPR001972">
    <property type="entry name" value="Stomatin_HflK_fam"/>
</dbReference>
<reference evidence="4 5" key="1">
    <citation type="journal article" date="2019" name="ISME J.">
        <title>Insights into ecological role of a new deltaproteobacterial order Candidatus Acidulodesulfobacterales by metagenomics and metatranscriptomics.</title>
        <authorList>
            <person name="Tan S."/>
            <person name="Liu J."/>
            <person name="Fang Y."/>
            <person name="Hedlund B.P."/>
            <person name="Lian Z.H."/>
            <person name="Huang L.Y."/>
            <person name="Li J.T."/>
            <person name="Huang L.N."/>
            <person name="Li W.J."/>
            <person name="Jiang H.C."/>
            <person name="Dong H.L."/>
            <person name="Shu W.S."/>
        </authorList>
    </citation>
    <scope>NUCLEOTIDE SEQUENCE [LARGE SCALE GENOMIC DNA]</scope>
    <source>
        <strain evidence="4">AP2</strain>
    </source>
</reference>
<dbReference type="SUPFAM" id="SSF117892">
    <property type="entry name" value="Band 7/SPFH domain"/>
    <property type="match status" value="1"/>
</dbReference>
<feature type="transmembrane region" description="Helical" evidence="2">
    <location>
        <begin position="34"/>
        <end position="56"/>
    </location>
</feature>
<dbReference type="SMART" id="SM00244">
    <property type="entry name" value="PHB"/>
    <property type="match status" value="1"/>
</dbReference>
<keyword evidence="2" id="KW-1133">Transmembrane helix</keyword>
<keyword evidence="2" id="KW-0812">Transmembrane</keyword>
<feature type="transmembrane region" description="Helical" evidence="2">
    <location>
        <begin position="6"/>
        <end position="27"/>
    </location>
</feature>
<dbReference type="PRINTS" id="PR00721">
    <property type="entry name" value="STOMATIN"/>
</dbReference>
<protein>
    <submittedName>
        <fullName evidence="4">Slipin family protein</fullName>
    </submittedName>
</protein>
<dbReference type="PANTHER" id="PTHR10264:SF19">
    <property type="entry name" value="AT06885P-RELATED"/>
    <property type="match status" value="1"/>
</dbReference>
<dbReference type="Pfam" id="PF01145">
    <property type="entry name" value="Band_7"/>
    <property type="match status" value="1"/>
</dbReference>
<name>A0A519BIF2_ACIG2</name>
<dbReference type="Gene3D" id="6.10.250.2090">
    <property type="match status" value="1"/>
</dbReference>
<dbReference type="PANTHER" id="PTHR10264">
    <property type="entry name" value="BAND 7 PROTEIN-RELATED"/>
    <property type="match status" value="1"/>
</dbReference>
<evidence type="ECO:0000313" key="4">
    <source>
        <dbReference type="EMBL" id="RZD17063.1"/>
    </source>
</evidence>
<evidence type="ECO:0000256" key="2">
    <source>
        <dbReference type="SAM" id="Phobius"/>
    </source>
</evidence>
<gene>
    <name evidence="4" type="ORF">EVJ46_02190</name>
</gene>
<dbReference type="InterPro" id="IPR001107">
    <property type="entry name" value="Band_7"/>
</dbReference>
<dbReference type="AlphaFoldDB" id="A0A519BIF2"/>
<dbReference type="EMBL" id="SGBC01000001">
    <property type="protein sequence ID" value="RZD17063.1"/>
    <property type="molecule type" value="Genomic_DNA"/>
</dbReference>